<keyword evidence="2" id="KW-1185">Reference proteome</keyword>
<evidence type="ECO:0000313" key="2">
    <source>
        <dbReference type="Proteomes" id="UP001143910"/>
    </source>
</evidence>
<proteinExistence type="predicted"/>
<sequence length="525" mass="57949">MGFLLMASQECEWPAIKKIPKTADKAPTDEKRPSLRVDPAIEGQRPSSEATSCRGSSSSLDSLSSVALPEDWPHTRADVSQDLFGGTLFPPQFNPIDDAILQLWAETCTPFLCDDIGQAFSNGYPASTLNPPPTTPDLGSNISDPILSIPGGPHSTLPDGATQAQILKYFRDQLASLLSYDEVLFPNAFHAFNTIASANIGNTAGCALHCGILALASRHMFNNGQLCFERVSERLGVEGSALIMQKLEALPSTEEMAEEELITLLAGLLMLIMYKICRGDVWGFESYFAQLKRLCAALFTLDQAPNGLTNTKFSFFENVLYHDTYGYSLYAQGPIIDPEVSMAYANTQRGIPHALTGLALPLYCIMPRIAKLVHQSRAHKDGVWADQELAELVSKAEDLEKIIEEERIWLKNLIQNQPDMSNHRYFHEAFRIACLLQIKCFVLCQPPDSLSVRLLVRNGLSLLETMEALNLPGFVSSHWIMFTLSICSALPNDGRTAGPRTNRCGPSESNPDDRWRVSKLYATAM</sequence>
<protein>
    <submittedName>
        <fullName evidence="1">Uncharacterized protein</fullName>
    </submittedName>
</protein>
<gene>
    <name evidence="1" type="ORF">NQ176_g4911</name>
</gene>
<name>A0ACC1NDM4_9HYPO</name>
<dbReference type="EMBL" id="JANJQO010000576">
    <property type="protein sequence ID" value="KAJ2976518.1"/>
    <property type="molecule type" value="Genomic_DNA"/>
</dbReference>
<accession>A0ACC1NDM4</accession>
<dbReference type="Proteomes" id="UP001143910">
    <property type="component" value="Unassembled WGS sequence"/>
</dbReference>
<reference evidence="1" key="1">
    <citation type="submission" date="2022-08" db="EMBL/GenBank/DDBJ databases">
        <title>Genome Sequence of Lecanicillium fungicola.</title>
        <authorList>
            <person name="Buettner E."/>
        </authorList>
    </citation>
    <scope>NUCLEOTIDE SEQUENCE</scope>
    <source>
        <strain evidence="1">Babe33</strain>
    </source>
</reference>
<evidence type="ECO:0000313" key="1">
    <source>
        <dbReference type="EMBL" id="KAJ2976518.1"/>
    </source>
</evidence>
<organism evidence="1 2">
    <name type="scientific">Zarea fungicola</name>
    <dbReference type="NCBI Taxonomy" id="93591"/>
    <lineage>
        <taxon>Eukaryota</taxon>
        <taxon>Fungi</taxon>
        <taxon>Dikarya</taxon>
        <taxon>Ascomycota</taxon>
        <taxon>Pezizomycotina</taxon>
        <taxon>Sordariomycetes</taxon>
        <taxon>Hypocreomycetidae</taxon>
        <taxon>Hypocreales</taxon>
        <taxon>Cordycipitaceae</taxon>
        <taxon>Zarea</taxon>
    </lineage>
</organism>
<comment type="caution">
    <text evidence="1">The sequence shown here is derived from an EMBL/GenBank/DDBJ whole genome shotgun (WGS) entry which is preliminary data.</text>
</comment>